<dbReference type="PANTHER" id="PTHR30294">
    <property type="entry name" value="MEMBRANE COMPONENT OF ABC TRANSPORTER YHHJ-RELATED"/>
    <property type="match status" value="1"/>
</dbReference>
<feature type="transmembrane region" description="Helical" evidence="6">
    <location>
        <begin position="174"/>
        <end position="195"/>
    </location>
</feature>
<reference evidence="8 9" key="1">
    <citation type="submission" date="2021-03" db="EMBL/GenBank/DDBJ databases">
        <title>Antimicrobial resistance genes in bacteria isolated from Japanese honey, and their potential for conferring macrolide and lincosamide resistance in the American foulbrood pathogen Paenibacillus larvae.</title>
        <authorList>
            <person name="Okamoto M."/>
            <person name="Kumagai M."/>
            <person name="Kanamori H."/>
            <person name="Takamatsu D."/>
        </authorList>
    </citation>
    <scope>NUCLEOTIDE SEQUENCE [LARGE SCALE GENOMIC DNA]</scope>
    <source>
        <strain evidence="8 9">J15TS10</strain>
    </source>
</reference>
<organism evidence="8 9">
    <name type="scientific">Paenibacillus woosongensis</name>
    <dbReference type="NCBI Taxonomy" id="307580"/>
    <lineage>
        <taxon>Bacteria</taxon>
        <taxon>Bacillati</taxon>
        <taxon>Bacillota</taxon>
        <taxon>Bacilli</taxon>
        <taxon>Bacillales</taxon>
        <taxon>Paenibacillaceae</taxon>
        <taxon>Paenibacillus</taxon>
    </lineage>
</organism>
<comment type="subcellular location">
    <subcellularLocation>
        <location evidence="1">Cell membrane</location>
        <topology evidence="1">Multi-pass membrane protein</topology>
    </subcellularLocation>
</comment>
<sequence length="367" mass="40986">MNPIFLAQWMKEKRSPMMVIAFCGLSILATLIFGLGMDQKIKIGVFPAQGVESSMTKQWIERLNEGDAIEFFLQDEQAARSDVRGGRADAALQVSQADYRLIASIENPNVQIVDRHIRAVFLEELQLRAAESYTADAAGFRDEAKRYLEQPPITIEVLAMDGSELLHHNMGLQLLFTFTLFLAAFTVGFKVNAITMEKASGIWSRMVLSPIRKSEMYLGHLLYSMLIGFVQILVVLLLFRYIIGFNMGNHFGMLIVVVALYTLTIVAFCMLLAGIVRTPEQFNMVFPSLIPLMPLISGGYMPPGTITNPFLLGISEIFPLKHALNALTEIAIYDKGWLDIFPPLAKLCIIAVVCMGIGINLMERRRG</sequence>
<evidence type="ECO:0000256" key="4">
    <source>
        <dbReference type="ARBA" id="ARBA00022989"/>
    </source>
</evidence>
<dbReference type="PANTHER" id="PTHR30294:SF29">
    <property type="entry name" value="MULTIDRUG ABC TRANSPORTER PERMEASE YBHS-RELATED"/>
    <property type="match status" value="1"/>
</dbReference>
<evidence type="ECO:0000256" key="1">
    <source>
        <dbReference type="ARBA" id="ARBA00004651"/>
    </source>
</evidence>
<keyword evidence="3 6" id="KW-0812">Transmembrane</keyword>
<name>A0ABQ4MTN7_9BACL</name>
<feature type="transmembrane region" description="Helical" evidence="6">
    <location>
        <begin position="282"/>
        <end position="301"/>
    </location>
</feature>
<accession>A0ABQ4MTN7</accession>
<keyword evidence="9" id="KW-1185">Reference proteome</keyword>
<proteinExistence type="predicted"/>
<feature type="domain" description="ABC-2 type transporter transmembrane" evidence="7">
    <location>
        <begin position="17"/>
        <end position="359"/>
    </location>
</feature>
<gene>
    <name evidence="8" type="primary">yfiN</name>
    <name evidence="8" type="ORF">J15TS10_31010</name>
</gene>
<dbReference type="InterPro" id="IPR051449">
    <property type="entry name" value="ABC-2_transporter_component"/>
</dbReference>
<evidence type="ECO:0000259" key="7">
    <source>
        <dbReference type="Pfam" id="PF12698"/>
    </source>
</evidence>
<keyword evidence="5 6" id="KW-0472">Membrane</keyword>
<keyword evidence="2" id="KW-1003">Cell membrane</keyword>
<dbReference type="Pfam" id="PF12698">
    <property type="entry name" value="ABC2_membrane_3"/>
    <property type="match status" value="1"/>
</dbReference>
<evidence type="ECO:0000256" key="2">
    <source>
        <dbReference type="ARBA" id="ARBA00022475"/>
    </source>
</evidence>
<evidence type="ECO:0000313" key="9">
    <source>
        <dbReference type="Proteomes" id="UP000681290"/>
    </source>
</evidence>
<dbReference type="InterPro" id="IPR013525">
    <property type="entry name" value="ABC2_TM"/>
</dbReference>
<dbReference type="Proteomes" id="UP000681290">
    <property type="component" value="Unassembled WGS sequence"/>
</dbReference>
<feature type="transmembrane region" description="Helical" evidence="6">
    <location>
        <begin position="216"/>
        <end position="239"/>
    </location>
</feature>
<dbReference type="EMBL" id="BOSM01000005">
    <property type="protein sequence ID" value="GIP59287.1"/>
    <property type="molecule type" value="Genomic_DNA"/>
</dbReference>
<evidence type="ECO:0000256" key="3">
    <source>
        <dbReference type="ARBA" id="ARBA00022692"/>
    </source>
</evidence>
<evidence type="ECO:0000256" key="6">
    <source>
        <dbReference type="SAM" id="Phobius"/>
    </source>
</evidence>
<comment type="caution">
    <text evidence="8">The sequence shown here is derived from an EMBL/GenBank/DDBJ whole genome shotgun (WGS) entry which is preliminary data.</text>
</comment>
<evidence type="ECO:0000256" key="5">
    <source>
        <dbReference type="ARBA" id="ARBA00023136"/>
    </source>
</evidence>
<protein>
    <submittedName>
        <fullName evidence="8">Transport permease YfiN</fullName>
    </submittedName>
</protein>
<evidence type="ECO:0000313" key="8">
    <source>
        <dbReference type="EMBL" id="GIP59287.1"/>
    </source>
</evidence>
<keyword evidence="4 6" id="KW-1133">Transmembrane helix</keyword>
<feature type="transmembrane region" description="Helical" evidence="6">
    <location>
        <begin position="251"/>
        <end position="275"/>
    </location>
</feature>
<feature type="transmembrane region" description="Helical" evidence="6">
    <location>
        <begin position="344"/>
        <end position="362"/>
    </location>
</feature>